<evidence type="ECO:0000313" key="2">
    <source>
        <dbReference type="EMBL" id="GAA0452173.1"/>
    </source>
</evidence>
<name>A0ABN0ZLS2_9ACTN</name>
<sequence length="100" mass="10663">MCPINVVQCGNLVGAVLRLVRRNGDGGRSLGKGWQAAVQWGIVRSWAAGKGSPATDLVGRRPVDEAPHSGSGRPHIPEGRPLPQRVVVPQICEALMMFCL</sequence>
<reference evidence="2 3" key="1">
    <citation type="journal article" date="2019" name="Int. J. Syst. Evol. Microbiol.">
        <title>The Global Catalogue of Microorganisms (GCM) 10K type strain sequencing project: providing services to taxonomists for standard genome sequencing and annotation.</title>
        <authorList>
            <consortium name="The Broad Institute Genomics Platform"/>
            <consortium name="The Broad Institute Genome Sequencing Center for Infectious Disease"/>
            <person name="Wu L."/>
            <person name="Ma J."/>
        </authorList>
    </citation>
    <scope>NUCLEOTIDE SEQUENCE [LARGE SCALE GENOMIC DNA]</scope>
    <source>
        <strain evidence="2 3">JCM 4805</strain>
    </source>
</reference>
<evidence type="ECO:0000313" key="3">
    <source>
        <dbReference type="Proteomes" id="UP001500909"/>
    </source>
</evidence>
<evidence type="ECO:0000256" key="1">
    <source>
        <dbReference type="SAM" id="MobiDB-lite"/>
    </source>
</evidence>
<comment type="caution">
    <text evidence="2">The sequence shown here is derived from an EMBL/GenBank/DDBJ whole genome shotgun (WGS) entry which is preliminary data.</text>
</comment>
<dbReference type="Proteomes" id="UP001500909">
    <property type="component" value="Unassembled WGS sequence"/>
</dbReference>
<accession>A0ABN0ZLS2</accession>
<feature type="compositionally biased region" description="Basic and acidic residues" evidence="1">
    <location>
        <begin position="58"/>
        <end position="67"/>
    </location>
</feature>
<dbReference type="EMBL" id="BAAABY010000009">
    <property type="protein sequence ID" value="GAA0452173.1"/>
    <property type="molecule type" value="Genomic_DNA"/>
</dbReference>
<gene>
    <name evidence="2" type="ORF">GCM10010361_15330</name>
</gene>
<organism evidence="2 3">
    <name type="scientific">Streptomyces olivaceiscleroticus</name>
    <dbReference type="NCBI Taxonomy" id="68245"/>
    <lineage>
        <taxon>Bacteria</taxon>
        <taxon>Bacillati</taxon>
        <taxon>Actinomycetota</taxon>
        <taxon>Actinomycetes</taxon>
        <taxon>Kitasatosporales</taxon>
        <taxon>Streptomycetaceae</taxon>
        <taxon>Streptomyces</taxon>
    </lineage>
</organism>
<keyword evidence="3" id="KW-1185">Reference proteome</keyword>
<proteinExistence type="predicted"/>
<feature type="region of interest" description="Disordered" evidence="1">
    <location>
        <begin position="49"/>
        <end position="81"/>
    </location>
</feature>
<protein>
    <submittedName>
        <fullName evidence="2">Uncharacterized protein</fullName>
    </submittedName>
</protein>